<dbReference type="RefSeq" id="WP_093574927.1">
    <property type="nucleotide sequence ID" value="NZ_FOWC01000007.1"/>
</dbReference>
<comment type="pathway">
    <text evidence="1">Cofactor biosynthesis; thiamine diphosphate biosynthesis.</text>
</comment>
<name>A0A1I5TMJ2_9PSEU</name>
<evidence type="ECO:0000256" key="1">
    <source>
        <dbReference type="ARBA" id="ARBA00004948"/>
    </source>
</evidence>
<evidence type="ECO:0000313" key="4">
    <source>
        <dbReference type="Proteomes" id="UP000199137"/>
    </source>
</evidence>
<dbReference type="SUPFAM" id="SSF48613">
    <property type="entry name" value="Heme oxygenase-like"/>
    <property type="match status" value="1"/>
</dbReference>
<dbReference type="STRING" id="112413.SAMN05421854_107162"/>
<dbReference type="GO" id="GO:0005829">
    <property type="term" value="C:cytosol"/>
    <property type="evidence" value="ECO:0007669"/>
    <property type="project" value="TreeGrafter"/>
</dbReference>
<dbReference type="AlphaFoldDB" id="A0A1I5TMJ2"/>
<dbReference type="Gene3D" id="1.20.910.10">
    <property type="entry name" value="Heme oxygenase-like"/>
    <property type="match status" value="1"/>
</dbReference>
<accession>A0A1I5TMJ2</accession>
<dbReference type="OrthoDB" id="34166at2"/>
<gene>
    <name evidence="3" type="ORF">SAMN05421854_107162</name>
</gene>
<dbReference type="PANTHER" id="PTHR43198:SF2">
    <property type="entry name" value="SI:CH1073-67J19.1-RELATED"/>
    <property type="match status" value="1"/>
</dbReference>
<dbReference type="Proteomes" id="UP000199137">
    <property type="component" value="Unassembled WGS sequence"/>
</dbReference>
<proteinExistence type="predicted"/>
<protein>
    <submittedName>
        <fullName evidence="3">Thiaminase (Transcriptional activator TenA)</fullName>
    </submittedName>
</protein>
<dbReference type="InterPro" id="IPR004305">
    <property type="entry name" value="Thiaminase-2/PQQC"/>
</dbReference>
<sequence>MHEELLAKAEPLVAEVAGHPFWAGLRDGSLPEQSLAHFVRQDTDHLLPACARALARCAAIARHDEHVVLLGQSVIGTLSARDRLRERHAELFGTSPWRPADHATRAHCSFFTAASAIGVAAGIGALLPMVWFNHKVSDDLVERCAPGSRYSEWIRSYHPGEGYAYAVRSFLGMVDRIGEEASAAEREELVDHFTVAARYEWTFAETAWRRTDWPVR</sequence>
<dbReference type="Pfam" id="PF03070">
    <property type="entry name" value="TENA_THI-4"/>
    <property type="match status" value="1"/>
</dbReference>
<evidence type="ECO:0000313" key="3">
    <source>
        <dbReference type="EMBL" id="SFP84260.1"/>
    </source>
</evidence>
<dbReference type="EMBL" id="FOWC01000007">
    <property type="protein sequence ID" value="SFP84260.1"/>
    <property type="molecule type" value="Genomic_DNA"/>
</dbReference>
<dbReference type="PANTHER" id="PTHR43198">
    <property type="entry name" value="BIFUNCTIONAL TH2 PROTEIN"/>
    <property type="match status" value="1"/>
</dbReference>
<feature type="domain" description="Thiaminase-2/PQQC" evidence="2">
    <location>
        <begin position="7"/>
        <end position="208"/>
    </location>
</feature>
<organism evidence="3 4">
    <name type="scientific">Amycolatopsis rubida</name>
    <dbReference type="NCBI Taxonomy" id="112413"/>
    <lineage>
        <taxon>Bacteria</taxon>
        <taxon>Bacillati</taxon>
        <taxon>Actinomycetota</taxon>
        <taxon>Actinomycetes</taxon>
        <taxon>Pseudonocardiales</taxon>
        <taxon>Pseudonocardiaceae</taxon>
        <taxon>Amycolatopsis</taxon>
    </lineage>
</organism>
<reference evidence="4" key="1">
    <citation type="submission" date="2016-10" db="EMBL/GenBank/DDBJ databases">
        <authorList>
            <person name="Varghese N."/>
            <person name="Submissions S."/>
        </authorList>
    </citation>
    <scope>NUCLEOTIDE SEQUENCE [LARGE SCALE GENOMIC DNA]</scope>
    <source>
        <strain evidence="4">DSM 44637</strain>
    </source>
</reference>
<dbReference type="InterPro" id="IPR016084">
    <property type="entry name" value="Haem_Oase-like_multi-hlx"/>
</dbReference>
<evidence type="ECO:0000259" key="2">
    <source>
        <dbReference type="Pfam" id="PF03070"/>
    </source>
</evidence>
<dbReference type="InterPro" id="IPR050967">
    <property type="entry name" value="Thiamine_Salvage_TenA"/>
</dbReference>